<comment type="caution">
    <text evidence="1">The sequence shown here is derived from an EMBL/GenBank/DDBJ whole genome shotgun (WGS) entry which is preliminary data.</text>
</comment>
<dbReference type="Gene3D" id="3.40.50.300">
    <property type="entry name" value="P-loop containing nucleotide triphosphate hydrolases"/>
    <property type="match status" value="1"/>
</dbReference>
<dbReference type="EMBL" id="JBBBZM010000182">
    <property type="protein sequence ID" value="KAL0632182.1"/>
    <property type="molecule type" value="Genomic_DNA"/>
</dbReference>
<dbReference type="Proteomes" id="UP001447188">
    <property type="component" value="Unassembled WGS sequence"/>
</dbReference>
<evidence type="ECO:0000313" key="2">
    <source>
        <dbReference type="Proteomes" id="UP001447188"/>
    </source>
</evidence>
<accession>A0ABR3G8A4</accession>
<evidence type="ECO:0008006" key="3">
    <source>
        <dbReference type="Google" id="ProtNLM"/>
    </source>
</evidence>
<evidence type="ECO:0000313" key="1">
    <source>
        <dbReference type="EMBL" id="KAL0632182.1"/>
    </source>
</evidence>
<proteinExistence type="predicted"/>
<dbReference type="InterPro" id="IPR027417">
    <property type="entry name" value="P-loop_NTPase"/>
</dbReference>
<organism evidence="1 2">
    <name type="scientific">Discina gigas</name>
    <dbReference type="NCBI Taxonomy" id="1032678"/>
    <lineage>
        <taxon>Eukaryota</taxon>
        <taxon>Fungi</taxon>
        <taxon>Dikarya</taxon>
        <taxon>Ascomycota</taxon>
        <taxon>Pezizomycotina</taxon>
        <taxon>Pezizomycetes</taxon>
        <taxon>Pezizales</taxon>
        <taxon>Discinaceae</taxon>
        <taxon>Discina</taxon>
    </lineage>
</organism>
<gene>
    <name evidence="1" type="ORF">Q9L58_008931</name>
</gene>
<keyword evidence="2" id="KW-1185">Reference proteome</keyword>
<reference evidence="1 2" key="1">
    <citation type="submission" date="2024-02" db="EMBL/GenBank/DDBJ databases">
        <title>Discinaceae phylogenomics.</title>
        <authorList>
            <person name="Dirks A.C."/>
            <person name="James T.Y."/>
        </authorList>
    </citation>
    <scope>NUCLEOTIDE SEQUENCE [LARGE SCALE GENOMIC DNA]</scope>
    <source>
        <strain evidence="1 2">ACD0624</strain>
    </source>
</reference>
<protein>
    <recommendedName>
        <fullName evidence="3">DNA recombination and repair protein Rad51-like C-terminal domain-containing protein</fullName>
    </recommendedName>
</protein>
<sequence>MDALINEILNPVLPNPDNFPMRLRLPVIEISSRGSLGKTQLLYYICAVSTLPIRLKGKDSAVVVIDCPCKFDVKRLYVVMRGYAIKQQSFNNQKPLTDRQLHKTILGALTHVHIFQPKNSGQLLATIKNIKPYLYGETEHKHLSGRKKVDCIMIDGISRFIWEDRFHDYGAVMVDEDHPDWINLWGRYEEITNELRAVAISLCCFIVITNIGFNLRYDPDKAPVLYTPGDKLTQYRPAKVTAWHRYYEPWRLDLPTRPPSFTRPYLTHVLPQPWTPFVNVKLVLQRAKDSVPRFPKGTSMLWAIKNRESHLAAVNNGGIVGFADPIGLGGGLQRSVQAVNNGTGNFYLYIRKTEVDVTT</sequence>
<dbReference type="SUPFAM" id="SSF52540">
    <property type="entry name" value="P-loop containing nucleoside triphosphate hydrolases"/>
    <property type="match status" value="1"/>
</dbReference>
<dbReference type="PANTHER" id="PTHR46644">
    <property type="entry name" value="DNA REPAIR PROTEIN XRCC2"/>
    <property type="match status" value="1"/>
</dbReference>
<name>A0ABR3G8A4_9PEZI</name>
<dbReference type="InterPro" id="IPR030547">
    <property type="entry name" value="XRCC2"/>
</dbReference>
<dbReference type="PANTHER" id="PTHR46644:SF2">
    <property type="entry name" value="DNA REPAIR PROTEIN XRCC2"/>
    <property type="match status" value="1"/>
</dbReference>